<dbReference type="InterPro" id="IPR006551">
    <property type="entry name" value="Polynucleotide_phosphatase"/>
</dbReference>
<dbReference type="PANTHER" id="PTHR12083:SF9">
    <property type="entry name" value="BIFUNCTIONAL POLYNUCLEOTIDE PHOSPHATASE_KINASE"/>
    <property type="match status" value="1"/>
</dbReference>
<evidence type="ECO:0000256" key="4">
    <source>
        <dbReference type="ARBA" id="ARBA00023204"/>
    </source>
</evidence>
<dbReference type="InterPro" id="IPR006549">
    <property type="entry name" value="HAD-SF_hydro_IIIA"/>
</dbReference>
<dbReference type="Pfam" id="PF17913">
    <property type="entry name" value="FHA_2"/>
    <property type="match status" value="1"/>
</dbReference>
<dbReference type="GO" id="GO:0046403">
    <property type="term" value="F:polynucleotide 3'-phosphatase activity"/>
    <property type="evidence" value="ECO:0007669"/>
    <property type="project" value="InterPro"/>
</dbReference>
<dbReference type="NCBIfam" id="TIGR01662">
    <property type="entry name" value="HAD-SF-IIIA"/>
    <property type="match status" value="1"/>
</dbReference>
<dbReference type="Pfam" id="PF08645">
    <property type="entry name" value="PNK3P"/>
    <property type="match status" value="1"/>
</dbReference>
<evidence type="ECO:0000256" key="5">
    <source>
        <dbReference type="ARBA" id="ARBA00023242"/>
    </source>
</evidence>
<dbReference type="SUPFAM" id="SSF56784">
    <property type="entry name" value="HAD-like"/>
    <property type="match status" value="1"/>
</dbReference>
<keyword evidence="8" id="KW-1185">Reference proteome</keyword>
<dbReference type="GO" id="GO:0006281">
    <property type="term" value="P:DNA repair"/>
    <property type="evidence" value="ECO:0007669"/>
    <property type="project" value="UniProtKB-KW"/>
</dbReference>
<dbReference type="Pfam" id="PF13671">
    <property type="entry name" value="AAA_33"/>
    <property type="match status" value="1"/>
</dbReference>
<dbReference type="Gene3D" id="2.60.200.20">
    <property type="match status" value="1"/>
</dbReference>
<gene>
    <name evidence="7" type="ORF">CALMAC_LOCUS258</name>
</gene>
<dbReference type="OrthoDB" id="19045at2759"/>
<dbReference type="EMBL" id="CAACVG010000264">
    <property type="protein sequence ID" value="VEN33871.1"/>
    <property type="molecule type" value="Genomic_DNA"/>
</dbReference>
<dbReference type="CDD" id="cd01625">
    <property type="entry name" value="HAD_PNP"/>
    <property type="match status" value="1"/>
</dbReference>
<dbReference type="InterPro" id="IPR013954">
    <property type="entry name" value="PNK3P"/>
</dbReference>
<dbReference type="GO" id="GO:0003690">
    <property type="term" value="F:double-stranded DNA binding"/>
    <property type="evidence" value="ECO:0007669"/>
    <property type="project" value="TreeGrafter"/>
</dbReference>
<dbReference type="NCBIfam" id="TIGR01663">
    <property type="entry name" value="PNK-3'Pase"/>
    <property type="match status" value="1"/>
</dbReference>
<comment type="subcellular location">
    <subcellularLocation>
        <location evidence="1">Nucleus</location>
    </subcellularLocation>
</comment>
<evidence type="ECO:0000259" key="6">
    <source>
        <dbReference type="Pfam" id="PF17913"/>
    </source>
</evidence>
<dbReference type="InterPro" id="IPR027417">
    <property type="entry name" value="P-loop_NTPase"/>
</dbReference>
<evidence type="ECO:0000256" key="2">
    <source>
        <dbReference type="ARBA" id="ARBA00022763"/>
    </source>
</evidence>
<dbReference type="Proteomes" id="UP000410492">
    <property type="component" value="Unassembled WGS sequence"/>
</dbReference>
<dbReference type="NCBIfam" id="TIGR01664">
    <property type="entry name" value="DNA-3'-Pase"/>
    <property type="match status" value="1"/>
</dbReference>
<keyword evidence="4" id="KW-0234">DNA repair</keyword>
<dbReference type="AlphaFoldDB" id="A0A653BEB4"/>
<reference evidence="7 8" key="1">
    <citation type="submission" date="2019-01" db="EMBL/GenBank/DDBJ databases">
        <authorList>
            <person name="Sayadi A."/>
        </authorList>
    </citation>
    <scope>NUCLEOTIDE SEQUENCE [LARGE SCALE GENOMIC DNA]</scope>
</reference>
<dbReference type="SUPFAM" id="SSF52540">
    <property type="entry name" value="P-loop containing nucleoside triphosphate hydrolases"/>
    <property type="match status" value="1"/>
</dbReference>
<feature type="domain" description="PNK FHA" evidence="6">
    <location>
        <begin position="12"/>
        <end position="80"/>
    </location>
</feature>
<protein>
    <recommendedName>
        <fullName evidence="6">PNK FHA domain-containing protein</fullName>
    </recommendedName>
</protein>
<name>A0A653BEB4_CALMS</name>
<evidence type="ECO:0000256" key="1">
    <source>
        <dbReference type="ARBA" id="ARBA00004123"/>
    </source>
</evidence>
<evidence type="ECO:0000313" key="7">
    <source>
        <dbReference type="EMBL" id="VEN33871.1"/>
    </source>
</evidence>
<accession>A0A653BEB4</accession>
<organism evidence="7 8">
    <name type="scientific">Callosobruchus maculatus</name>
    <name type="common">Southern cowpea weevil</name>
    <name type="synonym">Pulse bruchid</name>
    <dbReference type="NCBI Taxonomy" id="64391"/>
    <lineage>
        <taxon>Eukaryota</taxon>
        <taxon>Metazoa</taxon>
        <taxon>Ecdysozoa</taxon>
        <taxon>Arthropoda</taxon>
        <taxon>Hexapoda</taxon>
        <taxon>Insecta</taxon>
        <taxon>Pterygota</taxon>
        <taxon>Neoptera</taxon>
        <taxon>Endopterygota</taxon>
        <taxon>Coleoptera</taxon>
        <taxon>Polyphaga</taxon>
        <taxon>Cucujiformia</taxon>
        <taxon>Chrysomeloidea</taxon>
        <taxon>Chrysomelidae</taxon>
        <taxon>Bruchinae</taxon>
        <taxon>Bruchini</taxon>
        <taxon>Callosobruchus</taxon>
    </lineage>
</organism>
<dbReference type="SUPFAM" id="SSF49879">
    <property type="entry name" value="SMAD/FHA domain"/>
    <property type="match status" value="1"/>
</dbReference>
<dbReference type="GO" id="GO:0005634">
    <property type="term" value="C:nucleus"/>
    <property type="evidence" value="ECO:0007669"/>
    <property type="project" value="UniProtKB-SubCell"/>
</dbReference>
<keyword evidence="2" id="KW-0227">DNA damage</keyword>
<evidence type="ECO:0000313" key="8">
    <source>
        <dbReference type="Proteomes" id="UP000410492"/>
    </source>
</evidence>
<evidence type="ECO:0000256" key="3">
    <source>
        <dbReference type="ARBA" id="ARBA00022801"/>
    </source>
</evidence>
<dbReference type="Gene3D" id="3.40.50.300">
    <property type="entry name" value="P-loop containing nucleotide triphosphate hydrolases"/>
    <property type="match status" value="1"/>
</dbReference>
<dbReference type="InterPro" id="IPR036412">
    <property type="entry name" value="HAD-like_sf"/>
</dbReference>
<dbReference type="InterPro" id="IPR041388">
    <property type="entry name" value="FHA_2"/>
</dbReference>
<dbReference type="FunFam" id="3.40.50.300:FF:000737">
    <property type="entry name" value="Bifunctional polynucleotide phosphatase/kinase"/>
    <property type="match status" value="1"/>
</dbReference>
<dbReference type="InterPro" id="IPR006550">
    <property type="entry name" value="PNKP"/>
</dbReference>
<dbReference type="PANTHER" id="PTHR12083">
    <property type="entry name" value="BIFUNCTIONAL POLYNUCLEOTIDE PHOSPHATASE/KINASE"/>
    <property type="match status" value="1"/>
</dbReference>
<dbReference type="GO" id="GO:0046404">
    <property type="term" value="F:ATP-dependent polydeoxyribonucleotide 5'-hydroxyl-kinase activity"/>
    <property type="evidence" value="ECO:0007669"/>
    <property type="project" value="InterPro"/>
</dbReference>
<dbReference type="Gene3D" id="3.40.50.1000">
    <property type="entry name" value="HAD superfamily/HAD-like"/>
    <property type="match status" value="1"/>
</dbReference>
<keyword evidence="3" id="KW-0378">Hydrolase</keyword>
<dbReference type="InterPro" id="IPR023214">
    <property type="entry name" value="HAD_sf"/>
</dbReference>
<dbReference type="FunFam" id="3.40.50.1000:FF:000078">
    <property type="entry name" value="Bifunctional polynucleotide phosphatase/kinase"/>
    <property type="match status" value="1"/>
</dbReference>
<keyword evidence="5" id="KW-0539">Nucleus</keyword>
<sequence>MWRILRMSSKSCYLVQIGTQKKFSLPHQQVKTIGRNIESEVQDLYVSKQQLELCADYDKYTLKVKPVGRAICGIDGYAIVKDKTYTVGHGHIIELRLGFHQYQVVFDPPPTLENNNDESDMNQQDETAPVAKKPKLDFPLFNSTNKKNIDKSDTAGNGKWESVDRKELLIYTPSDIQASSRVAAFDIDGTIIKTKSGAKFPKDLNDWVCFLADMPQRLQKLSDDGYKIVFFTNQSGIGNNQIKINDFKEKINNILKKISVPIQVLIATGKSIYRKPAPGMWNYLQNERNDGIEIDKKESFYVGDAAGRDKVPSRKYKDHSCVDRLFALNIGLKFYTPEEFFLKQKAEPHKMPEFDPKSLPEGHLPEANFSSPNVILMVGGPGSGKSHFCKNYLVPKGYVHVSRDKLGTWQKCVKQLDEGLRNNKNVVVDNTNMDKESRARFIEVAKKYDADCRCFLMTTDISHSKHNNKFRELTDTTHVPVTDIIINSLKNSYQEPDQSEGFKDIIRVPFVPIFENEEHERLYKLHLLEK</sequence>
<proteinExistence type="predicted"/>
<dbReference type="InterPro" id="IPR008984">
    <property type="entry name" value="SMAD_FHA_dom_sf"/>
</dbReference>